<dbReference type="EMBL" id="SJTG01000004">
    <property type="protein sequence ID" value="TCI07991.1"/>
    <property type="molecule type" value="Genomic_DNA"/>
</dbReference>
<dbReference type="AlphaFoldDB" id="A0A4R0YNC1"/>
<reference evidence="1 2" key="1">
    <citation type="submission" date="2019-02" db="EMBL/GenBank/DDBJ databases">
        <title>Dyella amyloliquefaciens sp. nov., isolated from forest soil.</title>
        <authorList>
            <person name="Gao Z.-H."/>
            <person name="Qiu L.-H."/>
        </authorList>
    </citation>
    <scope>NUCLEOTIDE SEQUENCE [LARGE SCALE GENOMIC DNA]</scope>
    <source>
        <strain evidence="1 2">KACC 12747</strain>
    </source>
</reference>
<dbReference type="NCBIfam" id="NF010463">
    <property type="entry name" value="PRK13888.1"/>
    <property type="match status" value="1"/>
</dbReference>
<sequence>MLPDFPDLPPDRQDMVTCSVAAAIAYQVPVNIMLAVAEKEAGKPGLWMRNRNGTYDVGALQFNTAYLRELSRFGIEPGHVAAEGCFAYKLAAWRIRGHLRSDAGDVWTRVANYHSRTPRYNARYRYDLRRKAAIWVRWLDRNFVTHSVNLSELSPATWAKGSVAP</sequence>
<name>A0A4R0YNC1_9GAMM</name>
<dbReference type="InterPro" id="IPR023346">
    <property type="entry name" value="Lysozyme-like_dom_sf"/>
</dbReference>
<dbReference type="SUPFAM" id="SSF53955">
    <property type="entry name" value="Lysozyme-like"/>
    <property type="match status" value="1"/>
</dbReference>
<keyword evidence="2" id="KW-1185">Reference proteome</keyword>
<comment type="caution">
    <text evidence="1">The sequence shown here is derived from an EMBL/GenBank/DDBJ whole genome shotgun (WGS) entry which is preliminary data.</text>
</comment>
<dbReference type="Proteomes" id="UP000291822">
    <property type="component" value="Unassembled WGS sequence"/>
</dbReference>
<evidence type="ECO:0000313" key="2">
    <source>
        <dbReference type="Proteomes" id="UP000291822"/>
    </source>
</evidence>
<organism evidence="1 2">
    <name type="scientific">Dyella soli</name>
    <dbReference type="NCBI Taxonomy" id="522319"/>
    <lineage>
        <taxon>Bacteria</taxon>
        <taxon>Pseudomonadati</taxon>
        <taxon>Pseudomonadota</taxon>
        <taxon>Gammaproteobacteria</taxon>
        <taxon>Lysobacterales</taxon>
        <taxon>Rhodanobacteraceae</taxon>
        <taxon>Dyella</taxon>
    </lineage>
</organism>
<accession>A0A4R0YNC1</accession>
<dbReference type="RefSeq" id="WP_131152066.1">
    <property type="nucleotide sequence ID" value="NZ_SJTG01000004.1"/>
</dbReference>
<dbReference type="CDD" id="cd13400">
    <property type="entry name" value="LT_IagB-like"/>
    <property type="match status" value="1"/>
</dbReference>
<gene>
    <name evidence="1" type="ORF">EZM97_25330</name>
</gene>
<proteinExistence type="predicted"/>
<protein>
    <submittedName>
        <fullName evidence="1">Conjugal transfer protein TrbN</fullName>
    </submittedName>
</protein>
<evidence type="ECO:0000313" key="1">
    <source>
        <dbReference type="EMBL" id="TCI07991.1"/>
    </source>
</evidence>